<dbReference type="Gene3D" id="3.40.50.720">
    <property type="entry name" value="NAD(P)-binding Rossmann-like Domain"/>
    <property type="match status" value="2"/>
</dbReference>
<protein>
    <submittedName>
        <fullName evidence="4">D-2-hydroxyacid dehydrogenase</fullName>
    </submittedName>
</protein>
<evidence type="ECO:0000256" key="1">
    <source>
        <dbReference type="ARBA" id="ARBA00023002"/>
    </source>
</evidence>
<dbReference type="InterPro" id="IPR036291">
    <property type="entry name" value="NAD(P)-bd_dom_sf"/>
</dbReference>
<dbReference type="Proteomes" id="UP001623232">
    <property type="component" value="Chromosome"/>
</dbReference>
<evidence type="ECO:0000259" key="3">
    <source>
        <dbReference type="Pfam" id="PF02826"/>
    </source>
</evidence>
<keyword evidence="1" id="KW-0560">Oxidoreductase</keyword>
<sequence>MKNPTVILHTSNPAPARDLLAARHPDLAIHTCDSYDALPAMIAETGAEVVYSVRFAGTPGYPRQALIDAPSVTWVSVGGSGIDHMNPWDPQALNVTNSAGVAADMMAQYALGGMLHFSLGLPAFRAAQERRGWIAAGQVEPIDDKTVLIVGLGKTGEAVAARCKAMGMTTLGVRARPKPTPNVDDVHGIDDLPALWGRADFIVTCVPLLDSTRGIVGADAFAAMKDTAVIVDVSRGGVIDEAALLDALDQGRIRGAALDVFSIEPLPADHALWGYDNVIITPHCSSVYEGWDLKSVEMFSDNLTRYRQGQPLTNIVSPARGY</sequence>
<evidence type="ECO:0000313" key="4">
    <source>
        <dbReference type="EMBL" id="WZK90643.1"/>
    </source>
</evidence>
<keyword evidence="5" id="KW-1185">Reference proteome</keyword>
<evidence type="ECO:0000256" key="2">
    <source>
        <dbReference type="ARBA" id="ARBA00023027"/>
    </source>
</evidence>
<accession>A0ABZ2XY95</accession>
<dbReference type="Pfam" id="PF02826">
    <property type="entry name" value="2-Hacid_dh_C"/>
    <property type="match status" value="1"/>
</dbReference>
<proteinExistence type="predicted"/>
<keyword evidence="2" id="KW-0520">NAD</keyword>
<dbReference type="EMBL" id="CP123584">
    <property type="protein sequence ID" value="WZK90643.1"/>
    <property type="molecule type" value="Genomic_DNA"/>
</dbReference>
<dbReference type="InterPro" id="IPR006140">
    <property type="entry name" value="D-isomer_DH_NAD-bd"/>
</dbReference>
<feature type="domain" description="D-isomer specific 2-hydroxyacid dehydrogenase NAD-binding" evidence="3">
    <location>
        <begin position="113"/>
        <end position="285"/>
    </location>
</feature>
<dbReference type="PANTHER" id="PTHR43333">
    <property type="entry name" value="2-HACID_DH_C DOMAIN-CONTAINING PROTEIN"/>
    <property type="match status" value="1"/>
</dbReference>
<dbReference type="CDD" id="cd05300">
    <property type="entry name" value="2-Hacid_dh_1"/>
    <property type="match status" value="1"/>
</dbReference>
<dbReference type="PANTHER" id="PTHR43333:SF1">
    <property type="entry name" value="D-ISOMER SPECIFIC 2-HYDROXYACID DEHYDROGENASE NAD-BINDING DOMAIN-CONTAINING PROTEIN"/>
    <property type="match status" value="1"/>
</dbReference>
<evidence type="ECO:0000313" key="5">
    <source>
        <dbReference type="Proteomes" id="UP001623232"/>
    </source>
</evidence>
<dbReference type="SUPFAM" id="SSF51735">
    <property type="entry name" value="NAD(P)-binding Rossmann-fold domains"/>
    <property type="match status" value="1"/>
</dbReference>
<gene>
    <name evidence="4" type="ORF">QEZ52_08885</name>
</gene>
<dbReference type="RefSeq" id="WP_406649592.1">
    <property type="nucleotide sequence ID" value="NZ_CP123584.1"/>
</dbReference>
<reference evidence="4 5" key="1">
    <citation type="submission" date="2023-04" db="EMBL/GenBank/DDBJ databases">
        <title>Complete genome sequence of Alisedimentitalea scapharcae.</title>
        <authorList>
            <person name="Rong J.-C."/>
            <person name="Yi M.-L."/>
            <person name="Zhao Q."/>
        </authorList>
    </citation>
    <scope>NUCLEOTIDE SEQUENCE [LARGE SCALE GENOMIC DNA]</scope>
    <source>
        <strain evidence="4 5">KCTC 42119</strain>
    </source>
</reference>
<name>A0ABZ2XY95_9RHOB</name>
<organism evidence="4 5">
    <name type="scientific">Aliisedimentitalea scapharcae</name>
    <dbReference type="NCBI Taxonomy" id="1524259"/>
    <lineage>
        <taxon>Bacteria</taxon>
        <taxon>Pseudomonadati</taxon>
        <taxon>Pseudomonadota</taxon>
        <taxon>Alphaproteobacteria</taxon>
        <taxon>Rhodobacterales</taxon>
        <taxon>Roseobacteraceae</taxon>
        <taxon>Aliisedimentitalea</taxon>
    </lineage>
</organism>